<name>A0A1F6XZM1_9BACT</name>
<evidence type="ECO:0000313" key="1">
    <source>
        <dbReference type="EMBL" id="OGI99569.1"/>
    </source>
</evidence>
<dbReference type="EMBL" id="MFVK01000017">
    <property type="protein sequence ID" value="OGI99569.1"/>
    <property type="molecule type" value="Genomic_DNA"/>
</dbReference>
<proteinExistence type="predicted"/>
<reference evidence="1 2" key="1">
    <citation type="journal article" date="2016" name="Nat. Commun.">
        <title>Thousands of microbial genomes shed light on interconnected biogeochemical processes in an aquifer system.</title>
        <authorList>
            <person name="Anantharaman K."/>
            <person name="Brown C.T."/>
            <person name="Hug L.A."/>
            <person name="Sharon I."/>
            <person name="Castelle C.J."/>
            <person name="Probst A.J."/>
            <person name="Thomas B.C."/>
            <person name="Singh A."/>
            <person name="Wilkins M.J."/>
            <person name="Karaoz U."/>
            <person name="Brodie E.L."/>
            <person name="Williams K.H."/>
            <person name="Hubbard S.S."/>
            <person name="Banfield J.F."/>
        </authorList>
    </citation>
    <scope>NUCLEOTIDE SEQUENCE [LARGE SCALE GENOMIC DNA]</scope>
</reference>
<accession>A0A1F6XZM1</accession>
<protein>
    <submittedName>
        <fullName evidence="1">Uncharacterized protein</fullName>
    </submittedName>
</protein>
<organism evidence="1 2">
    <name type="scientific">Candidatus Nomurabacteria bacterium RIFCSPLOWO2_02_FULL_40_10</name>
    <dbReference type="NCBI Taxonomy" id="1801786"/>
    <lineage>
        <taxon>Bacteria</taxon>
        <taxon>Candidatus Nomuraibacteriota</taxon>
    </lineage>
</organism>
<evidence type="ECO:0000313" key="2">
    <source>
        <dbReference type="Proteomes" id="UP000176479"/>
    </source>
</evidence>
<dbReference type="AlphaFoldDB" id="A0A1F6XZM1"/>
<dbReference type="Proteomes" id="UP000176479">
    <property type="component" value="Unassembled WGS sequence"/>
</dbReference>
<gene>
    <name evidence="1" type="ORF">A3H53_02120</name>
</gene>
<comment type="caution">
    <text evidence="1">The sequence shown here is derived from an EMBL/GenBank/DDBJ whole genome shotgun (WGS) entry which is preliminary data.</text>
</comment>
<sequence>MTITHPSKGKITYALDTARGVLTKTEEGILVDMTADDVNFTKFNFWVRGVGIDNRQPRVTMVISVQNRTGQVVQFNLQASITSRDVTDEFQN</sequence>